<accession>A0A5B7IPF6</accession>
<reference evidence="1 2" key="1">
    <citation type="submission" date="2019-05" db="EMBL/GenBank/DDBJ databases">
        <title>Another draft genome of Portunus trituberculatus and its Hox gene families provides insights of decapod evolution.</title>
        <authorList>
            <person name="Jeong J.-H."/>
            <person name="Song I."/>
            <person name="Kim S."/>
            <person name="Choi T."/>
            <person name="Kim D."/>
            <person name="Ryu S."/>
            <person name="Kim W."/>
        </authorList>
    </citation>
    <scope>NUCLEOTIDE SEQUENCE [LARGE SCALE GENOMIC DNA]</scope>
    <source>
        <tissue evidence="1">Muscle</tissue>
    </source>
</reference>
<organism evidence="1 2">
    <name type="scientific">Portunus trituberculatus</name>
    <name type="common">Swimming crab</name>
    <name type="synonym">Neptunus trituberculatus</name>
    <dbReference type="NCBI Taxonomy" id="210409"/>
    <lineage>
        <taxon>Eukaryota</taxon>
        <taxon>Metazoa</taxon>
        <taxon>Ecdysozoa</taxon>
        <taxon>Arthropoda</taxon>
        <taxon>Crustacea</taxon>
        <taxon>Multicrustacea</taxon>
        <taxon>Malacostraca</taxon>
        <taxon>Eumalacostraca</taxon>
        <taxon>Eucarida</taxon>
        <taxon>Decapoda</taxon>
        <taxon>Pleocyemata</taxon>
        <taxon>Brachyura</taxon>
        <taxon>Eubrachyura</taxon>
        <taxon>Portunoidea</taxon>
        <taxon>Portunidae</taxon>
        <taxon>Portuninae</taxon>
        <taxon>Portunus</taxon>
    </lineage>
</organism>
<dbReference type="PANTHER" id="PTHR12496:SF0">
    <property type="entry name" value="METHYLTRANSFERASE DOMAIN-CONTAINING PROTEIN"/>
    <property type="match status" value="1"/>
</dbReference>
<gene>
    <name evidence="1" type="ORF">E2C01_076729</name>
</gene>
<dbReference type="AlphaFoldDB" id="A0A5B7IPF6"/>
<name>A0A5B7IPF6_PORTR</name>
<keyword evidence="2" id="KW-1185">Reference proteome</keyword>
<comment type="caution">
    <text evidence="1">The sequence shown here is derived from an EMBL/GenBank/DDBJ whole genome shotgun (WGS) entry which is preliminary data.</text>
</comment>
<proteinExistence type="predicted"/>
<evidence type="ECO:0000313" key="1">
    <source>
        <dbReference type="EMBL" id="MPC82084.1"/>
    </source>
</evidence>
<sequence>MAVELPPIGQLQNSLARKGLTLKKLRRRCVRKSGFEDFSEYKRNIFENYEFQKIQSDGTSMKSVPKSESTLNMNEDQILERNTRISATLDTCFENHKHNFPLIEPLTGLQLALQPVIEVMVQMDRLIYLKECGFSKVWLEKVFDAEVSPRNIALLAVR</sequence>
<dbReference type="EMBL" id="VSRR010058811">
    <property type="protein sequence ID" value="MPC82084.1"/>
    <property type="molecule type" value="Genomic_DNA"/>
</dbReference>
<dbReference type="InterPro" id="IPR052220">
    <property type="entry name" value="METTL25"/>
</dbReference>
<evidence type="ECO:0000313" key="2">
    <source>
        <dbReference type="Proteomes" id="UP000324222"/>
    </source>
</evidence>
<dbReference type="Proteomes" id="UP000324222">
    <property type="component" value="Unassembled WGS sequence"/>
</dbReference>
<dbReference type="OrthoDB" id="10258156at2759"/>
<dbReference type="PANTHER" id="PTHR12496">
    <property type="entry name" value="CGI-41 METHYLTRANSFERASE"/>
    <property type="match status" value="1"/>
</dbReference>
<protein>
    <submittedName>
        <fullName evidence="1">Uncharacterized protein</fullName>
    </submittedName>
</protein>